<proteinExistence type="predicted"/>
<organism evidence="1 2">
    <name type="scientific">Rubroshorea leprosula</name>
    <dbReference type="NCBI Taxonomy" id="152421"/>
    <lineage>
        <taxon>Eukaryota</taxon>
        <taxon>Viridiplantae</taxon>
        <taxon>Streptophyta</taxon>
        <taxon>Embryophyta</taxon>
        <taxon>Tracheophyta</taxon>
        <taxon>Spermatophyta</taxon>
        <taxon>Magnoliopsida</taxon>
        <taxon>eudicotyledons</taxon>
        <taxon>Gunneridae</taxon>
        <taxon>Pentapetalae</taxon>
        <taxon>rosids</taxon>
        <taxon>malvids</taxon>
        <taxon>Malvales</taxon>
        <taxon>Dipterocarpaceae</taxon>
        <taxon>Rubroshorea</taxon>
    </lineage>
</organism>
<dbReference type="EMBL" id="BPVZ01000040">
    <property type="protein sequence ID" value="GKV14015.1"/>
    <property type="molecule type" value="Genomic_DNA"/>
</dbReference>
<evidence type="ECO:0000313" key="1">
    <source>
        <dbReference type="EMBL" id="GKV14015.1"/>
    </source>
</evidence>
<accession>A0AAV5JPJ6</accession>
<dbReference type="Proteomes" id="UP001054252">
    <property type="component" value="Unassembled WGS sequence"/>
</dbReference>
<dbReference type="AlphaFoldDB" id="A0AAV5JPJ6"/>
<reference evidence="1 2" key="1">
    <citation type="journal article" date="2021" name="Commun. Biol.">
        <title>The genome of Shorea leprosula (Dipterocarpaceae) highlights the ecological relevance of drought in aseasonal tropical rainforests.</title>
        <authorList>
            <person name="Ng K.K.S."/>
            <person name="Kobayashi M.J."/>
            <person name="Fawcett J.A."/>
            <person name="Hatakeyama M."/>
            <person name="Paape T."/>
            <person name="Ng C.H."/>
            <person name="Ang C.C."/>
            <person name="Tnah L.H."/>
            <person name="Lee C.T."/>
            <person name="Nishiyama T."/>
            <person name="Sese J."/>
            <person name="O'Brien M.J."/>
            <person name="Copetti D."/>
            <person name="Mohd Noor M.I."/>
            <person name="Ong R.C."/>
            <person name="Putra M."/>
            <person name="Sireger I.Z."/>
            <person name="Indrioko S."/>
            <person name="Kosugi Y."/>
            <person name="Izuno A."/>
            <person name="Isagi Y."/>
            <person name="Lee S.L."/>
            <person name="Shimizu K.K."/>
        </authorList>
    </citation>
    <scope>NUCLEOTIDE SEQUENCE [LARGE SCALE GENOMIC DNA]</scope>
    <source>
        <strain evidence="1">214</strain>
    </source>
</reference>
<sequence>MRRLRNDLLLEFRSFEMAPILLLKPSFANLLVGESRQVSLY</sequence>
<comment type="caution">
    <text evidence="1">The sequence shown here is derived from an EMBL/GenBank/DDBJ whole genome shotgun (WGS) entry which is preliminary data.</text>
</comment>
<name>A0AAV5JPJ6_9ROSI</name>
<keyword evidence="2" id="KW-1185">Reference proteome</keyword>
<evidence type="ECO:0000313" key="2">
    <source>
        <dbReference type="Proteomes" id="UP001054252"/>
    </source>
</evidence>
<protein>
    <submittedName>
        <fullName evidence="1">Uncharacterized protein</fullName>
    </submittedName>
</protein>
<gene>
    <name evidence="1" type="ORF">SLEP1_g24951</name>
</gene>